<keyword evidence="1" id="KW-0732">Signal</keyword>
<gene>
    <name evidence="2" type="ORF">HHL28_15230</name>
</gene>
<evidence type="ECO:0000313" key="2">
    <source>
        <dbReference type="EMBL" id="QJE74253.1"/>
    </source>
</evidence>
<reference evidence="2" key="1">
    <citation type="submission" date="2020-04" db="EMBL/GenBank/DDBJ databases">
        <title>A desert anoxygenic phototrophic bacterium fixes CO2 using RubisCO under aerobic conditions.</title>
        <authorList>
            <person name="Tang K."/>
        </authorList>
    </citation>
    <scope>NUCLEOTIDE SEQUENCE [LARGE SCALE GENOMIC DNA]</scope>
    <source>
        <strain evidence="2">MIMtkB3</strain>
    </source>
</reference>
<evidence type="ECO:0008006" key="4">
    <source>
        <dbReference type="Google" id="ProtNLM"/>
    </source>
</evidence>
<feature type="chain" id="PRO_5033013958" description="Cobalt transporter" evidence="1">
    <location>
        <begin position="29"/>
        <end position="137"/>
    </location>
</feature>
<evidence type="ECO:0000256" key="1">
    <source>
        <dbReference type="SAM" id="SignalP"/>
    </source>
</evidence>
<sequence>MVNRLLSRVLSLLVALALLAGTAVPAVAAGPVGGQHHAAIATHGHGNGHASAGHDHHQDMAVMDAALGCPHSPDDADHPGMAADCLKACLGITLLSQVDPLRLPPRWPADFFPPLSDGLSGLKPEPALEPPRPALAA</sequence>
<dbReference type="EMBL" id="CP051775">
    <property type="protein sequence ID" value="QJE74253.1"/>
    <property type="molecule type" value="Genomic_DNA"/>
</dbReference>
<proteinExistence type="predicted"/>
<accession>A0A858RAU8</accession>
<feature type="signal peptide" evidence="1">
    <location>
        <begin position="1"/>
        <end position="28"/>
    </location>
</feature>
<keyword evidence="3" id="KW-1185">Reference proteome</keyword>
<dbReference type="KEGG" id="acru:HHL28_15230"/>
<dbReference type="Proteomes" id="UP000501891">
    <property type="component" value="Chromosome"/>
</dbReference>
<organism evidence="2 3">
    <name type="scientific">Aerophototrophica crusticola</name>
    <dbReference type="NCBI Taxonomy" id="1709002"/>
    <lineage>
        <taxon>Bacteria</taxon>
        <taxon>Pseudomonadati</taxon>
        <taxon>Pseudomonadota</taxon>
        <taxon>Alphaproteobacteria</taxon>
        <taxon>Rhodospirillales</taxon>
        <taxon>Rhodospirillaceae</taxon>
        <taxon>Aerophototrophica</taxon>
    </lineage>
</organism>
<dbReference type="AlphaFoldDB" id="A0A858RAU8"/>
<name>A0A858RAU8_9PROT</name>
<protein>
    <recommendedName>
        <fullName evidence="4">Cobalt transporter</fullName>
    </recommendedName>
</protein>
<evidence type="ECO:0000313" key="3">
    <source>
        <dbReference type="Proteomes" id="UP000501891"/>
    </source>
</evidence>